<reference evidence="2" key="1">
    <citation type="journal article" date="2022" name="Mol. Ecol. Resour.">
        <title>The genomes of chicory, endive, great burdock and yacon provide insights into Asteraceae palaeo-polyploidization history and plant inulin production.</title>
        <authorList>
            <person name="Fan W."/>
            <person name="Wang S."/>
            <person name="Wang H."/>
            <person name="Wang A."/>
            <person name="Jiang F."/>
            <person name="Liu H."/>
            <person name="Zhao H."/>
            <person name="Xu D."/>
            <person name="Zhang Y."/>
        </authorList>
    </citation>
    <scope>NUCLEOTIDE SEQUENCE [LARGE SCALE GENOMIC DNA]</scope>
    <source>
        <strain evidence="2">cv. Yunnan</strain>
    </source>
</reference>
<dbReference type="EMBL" id="CM042038">
    <property type="protein sequence ID" value="KAI3732614.1"/>
    <property type="molecule type" value="Genomic_DNA"/>
</dbReference>
<gene>
    <name evidence="1" type="ORF">L1987_63820</name>
</gene>
<evidence type="ECO:0000313" key="2">
    <source>
        <dbReference type="Proteomes" id="UP001056120"/>
    </source>
</evidence>
<protein>
    <submittedName>
        <fullName evidence="1">Uncharacterized protein</fullName>
    </submittedName>
</protein>
<proteinExistence type="predicted"/>
<accession>A0ACB9CEA7</accession>
<comment type="caution">
    <text evidence="1">The sequence shown here is derived from an EMBL/GenBank/DDBJ whole genome shotgun (WGS) entry which is preliminary data.</text>
</comment>
<keyword evidence="2" id="KW-1185">Reference proteome</keyword>
<dbReference type="Proteomes" id="UP001056120">
    <property type="component" value="Linkage Group LG21"/>
</dbReference>
<sequence length="228" mass="26504">MEDSAATSIKVVSEEFTFKNKHMLSTKFDEMVTWFLHDYLMMPLERTLPPKVEKGRRVDLLDLYMIVKREGGHKRVTLNNVWAMIGKELGFDWDEGYLMRIIYAQFLDVLEYNYKVQTTKCNALETASKESQNSNQNLHTRSKSANGDQSEDSKRESYAFVDLNLIHCNNQWKIPLRHIKATGVMSIGLEFASVNSPTTEFAPKWTWDVDFELKFILVQMLPRPVVLI</sequence>
<name>A0ACB9CEA7_9ASTR</name>
<reference evidence="1 2" key="2">
    <citation type="journal article" date="2022" name="Mol. Ecol. Resour.">
        <title>The genomes of chicory, endive, great burdock and yacon provide insights into Asteraceae paleo-polyploidization history and plant inulin production.</title>
        <authorList>
            <person name="Fan W."/>
            <person name="Wang S."/>
            <person name="Wang H."/>
            <person name="Wang A."/>
            <person name="Jiang F."/>
            <person name="Liu H."/>
            <person name="Zhao H."/>
            <person name="Xu D."/>
            <person name="Zhang Y."/>
        </authorList>
    </citation>
    <scope>NUCLEOTIDE SEQUENCE [LARGE SCALE GENOMIC DNA]</scope>
    <source>
        <strain evidence="2">cv. Yunnan</strain>
        <tissue evidence="1">Leaves</tissue>
    </source>
</reference>
<evidence type="ECO:0000313" key="1">
    <source>
        <dbReference type="EMBL" id="KAI3732614.1"/>
    </source>
</evidence>
<organism evidence="1 2">
    <name type="scientific">Smallanthus sonchifolius</name>
    <dbReference type="NCBI Taxonomy" id="185202"/>
    <lineage>
        <taxon>Eukaryota</taxon>
        <taxon>Viridiplantae</taxon>
        <taxon>Streptophyta</taxon>
        <taxon>Embryophyta</taxon>
        <taxon>Tracheophyta</taxon>
        <taxon>Spermatophyta</taxon>
        <taxon>Magnoliopsida</taxon>
        <taxon>eudicotyledons</taxon>
        <taxon>Gunneridae</taxon>
        <taxon>Pentapetalae</taxon>
        <taxon>asterids</taxon>
        <taxon>campanulids</taxon>
        <taxon>Asterales</taxon>
        <taxon>Asteraceae</taxon>
        <taxon>Asteroideae</taxon>
        <taxon>Heliantheae alliance</taxon>
        <taxon>Millerieae</taxon>
        <taxon>Smallanthus</taxon>
    </lineage>
</organism>